<dbReference type="RefSeq" id="WP_216149579.1">
    <property type="nucleotide sequence ID" value="NZ_JAHLDV010000026.1"/>
</dbReference>
<keyword evidence="1" id="KW-0472">Membrane</keyword>
<evidence type="ECO:0008006" key="4">
    <source>
        <dbReference type="Google" id="ProtNLM"/>
    </source>
</evidence>
<keyword evidence="1" id="KW-1133">Transmembrane helix</keyword>
<evidence type="ECO:0000313" key="3">
    <source>
        <dbReference type="Proteomes" id="UP000776252"/>
    </source>
</evidence>
<sequence>MKLNKNEKVLIGILILIIVFGGYYKFIFTSQHNKLEALRSEKIKYSAQLEQMKYQTIMASKREKDIKVINSKLQDIVNNTYPAIQQKKVIIEIDSLLNKSKIEGSFAFSGEDKSVDTTKNSETNASNSKTKVLPLQSIVDQYNKLSLARVSTTADKASDTEAVISSKDSVEYMQAAISIKGSYDNISSFIKNVENQEKNIIISSLILNGETSTELVGTITLDFYSIPKLDTMNDDYFKWDYNNKYGKDNPFTSGKTSIPIIKTTIEDASKPKEEVKDFVMGVRSVNSDLPAIMLGTYNDKDKKTYVYDDNNIAQAVEISFIEKDGKEYYKYKVGNETYPQQYNTNGVEFTPVGKDISIAIFSNKRLSNSDKAGANVRIINKTSRVVNAYISYEDSSKPRVAIIGEGNTVNSIVQ</sequence>
<accession>A0ABS6BU50</accession>
<name>A0ABS6BU50_9CLOT</name>
<protein>
    <recommendedName>
        <fullName evidence="4">Type IV pilus assembly protein PilO</fullName>
    </recommendedName>
</protein>
<reference evidence="2 3" key="1">
    <citation type="submission" date="2021-06" db="EMBL/GenBank/DDBJ databases">
        <title>Clostridia strains as spoilage organisms.</title>
        <authorList>
            <person name="Wambui J."/>
            <person name="Stephan R."/>
            <person name="Stevens M.J.A."/>
        </authorList>
    </citation>
    <scope>NUCLEOTIDE SEQUENCE [LARGE SCALE GENOMIC DNA]</scope>
    <source>
        <strain evidence="2 3">DSM 14204</strain>
    </source>
</reference>
<evidence type="ECO:0000313" key="2">
    <source>
        <dbReference type="EMBL" id="MBU3160433.1"/>
    </source>
</evidence>
<evidence type="ECO:0000256" key="1">
    <source>
        <dbReference type="SAM" id="Phobius"/>
    </source>
</evidence>
<comment type="caution">
    <text evidence="2">The sequence shown here is derived from an EMBL/GenBank/DDBJ whole genome shotgun (WGS) entry which is preliminary data.</text>
</comment>
<organism evidence="2 3">
    <name type="scientific">Clostridium frigoris</name>
    <dbReference type="NCBI Taxonomy" id="205327"/>
    <lineage>
        <taxon>Bacteria</taxon>
        <taxon>Bacillati</taxon>
        <taxon>Bacillota</taxon>
        <taxon>Clostridia</taxon>
        <taxon>Eubacteriales</taxon>
        <taxon>Clostridiaceae</taxon>
        <taxon>Clostridium</taxon>
    </lineage>
</organism>
<proteinExistence type="predicted"/>
<keyword evidence="1" id="KW-0812">Transmembrane</keyword>
<gene>
    <name evidence="2" type="ORF">KPL37_11830</name>
</gene>
<keyword evidence="3" id="KW-1185">Reference proteome</keyword>
<dbReference type="Proteomes" id="UP000776252">
    <property type="component" value="Unassembled WGS sequence"/>
</dbReference>
<dbReference type="EMBL" id="JAHLDV010000026">
    <property type="protein sequence ID" value="MBU3160433.1"/>
    <property type="molecule type" value="Genomic_DNA"/>
</dbReference>
<feature type="transmembrane region" description="Helical" evidence="1">
    <location>
        <begin position="9"/>
        <end position="28"/>
    </location>
</feature>